<dbReference type="RefSeq" id="WP_050669902.1">
    <property type="nucleotide sequence ID" value="NZ_LAIR01000002.1"/>
</dbReference>
<dbReference type="PATRIC" id="fig|1631356.3.peg.2124"/>
<dbReference type="InterPro" id="IPR011576">
    <property type="entry name" value="Pyridox_Oxase_N"/>
</dbReference>
<dbReference type="Pfam" id="PF01243">
    <property type="entry name" value="PNPOx_N"/>
    <property type="match status" value="1"/>
</dbReference>
<dbReference type="EMBL" id="LAIR01000002">
    <property type="protein sequence ID" value="KNX37541.1"/>
    <property type="molecule type" value="Genomic_DNA"/>
</dbReference>
<dbReference type="Proteomes" id="UP000037397">
    <property type="component" value="Unassembled WGS sequence"/>
</dbReference>
<sequence>MTATTPSYADLPQITDEAALVDLLGTPSPAVRDKARTELHDLDIQWLAASPLCFVGTSDAHGGCDVSPKGDPAGFVRALDRRTVAVPERAGNKRADGYKNILVNPHVGLNLLIPGRGDTLRINGTARLVTDGPFFDDMVVKGHRPVLVMLVSVEQVFYHCAKAFLRSQTWKPETWQPDAMPRHAVIAKELVRRDQSLEDLDRYYGASYADGLYPDNTTR</sequence>
<dbReference type="NCBIfam" id="TIGR04025">
    <property type="entry name" value="PPOX_FMN_DR2398"/>
    <property type="match status" value="1"/>
</dbReference>
<evidence type="ECO:0000313" key="3">
    <source>
        <dbReference type="Proteomes" id="UP000037397"/>
    </source>
</evidence>
<reference evidence="3" key="1">
    <citation type="submission" date="2015-03" db="EMBL/GenBank/DDBJ databases">
        <title>Luteipulveratus halotolerans sp. nov., a novel actinobacterium (Dermacoccaceae) from Sarawak, Malaysia.</title>
        <authorList>
            <person name="Juboi H."/>
            <person name="Basik A."/>
            <person name="Shamsul S.S."/>
            <person name="Arnold P."/>
            <person name="Schmitt E.K."/>
            <person name="Sanglier J.-J."/>
            <person name="Yeo T."/>
        </authorList>
    </citation>
    <scope>NUCLEOTIDE SEQUENCE [LARGE SCALE GENOMIC DNA]</scope>
    <source>
        <strain evidence="3">C296001</strain>
    </source>
</reference>
<comment type="caution">
    <text evidence="2">The sequence shown here is derived from an EMBL/GenBank/DDBJ whole genome shotgun (WGS) entry which is preliminary data.</text>
</comment>
<dbReference type="InterPro" id="IPR024029">
    <property type="entry name" value="Pyridox_Oxase_FMN-dep"/>
</dbReference>
<protein>
    <submittedName>
        <fullName evidence="2">Pyridoxamine 5'-phosphate oxidase</fullName>
    </submittedName>
</protein>
<name>A0A0L6CIC0_9MICO</name>
<accession>A0A0L6CIC0</accession>
<gene>
    <name evidence="2" type="ORF">VV01_10885</name>
</gene>
<dbReference type="AlphaFoldDB" id="A0A0L6CIC0"/>
<evidence type="ECO:0000313" key="2">
    <source>
        <dbReference type="EMBL" id="KNX37541.1"/>
    </source>
</evidence>
<dbReference type="PANTHER" id="PTHR42815:SF2">
    <property type="entry name" value="FAD-BINDING, PUTATIVE (AFU_ORTHOLOGUE AFUA_6G07600)-RELATED"/>
    <property type="match status" value="1"/>
</dbReference>
<keyword evidence="3" id="KW-1185">Reference proteome</keyword>
<dbReference type="InterPro" id="IPR012349">
    <property type="entry name" value="Split_barrel_FMN-bd"/>
</dbReference>
<dbReference type="OrthoDB" id="9790331at2"/>
<dbReference type="Gene3D" id="2.30.110.10">
    <property type="entry name" value="Electron Transport, Fmn-binding Protein, Chain A"/>
    <property type="match status" value="1"/>
</dbReference>
<organism evidence="2 3">
    <name type="scientific">Luteipulveratus halotolerans</name>
    <dbReference type="NCBI Taxonomy" id="1631356"/>
    <lineage>
        <taxon>Bacteria</taxon>
        <taxon>Bacillati</taxon>
        <taxon>Actinomycetota</taxon>
        <taxon>Actinomycetes</taxon>
        <taxon>Micrococcales</taxon>
        <taxon>Dermacoccaceae</taxon>
        <taxon>Luteipulveratus</taxon>
    </lineage>
</organism>
<dbReference type="STRING" id="1631356.VV01_10885"/>
<proteinExistence type="predicted"/>
<feature type="domain" description="Pyridoxamine 5'-phosphate oxidase N-terminal" evidence="1">
    <location>
        <begin position="46"/>
        <end position="160"/>
    </location>
</feature>
<dbReference type="PANTHER" id="PTHR42815">
    <property type="entry name" value="FAD-BINDING, PUTATIVE (AFU_ORTHOLOGUE AFUA_6G07600)-RELATED"/>
    <property type="match status" value="1"/>
</dbReference>
<dbReference type="SUPFAM" id="SSF50475">
    <property type="entry name" value="FMN-binding split barrel"/>
    <property type="match status" value="1"/>
</dbReference>
<evidence type="ECO:0000259" key="1">
    <source>
        <dbReference type="Pfam" id="PF01243"/>
    </source>
</evidence>